<name>A0A183CW48_9BILA</name>
<dbReference type="Proteomes" id="UP000271098">
    <property type="component" value="Unassembled WGS sequence"/>
</dbReference>
<keyword evidence="4" id="KW-1185">Reference proteome</keyword>
<evidence type="ECO:0000256" key="1">
    <source>
        <dbReference type="SAM" id="Coils"/>
    </source>
</evidence>
<dbReference type="WBParaSite" id="GPUH_0000068901-mRNA-1">
    <property type="protein sequence ID" value="GPUH_0000068901-mRNA-1"/>
    <property type="gene ID" value="GPUH_0000068901"/>
</dbReference>
<protein>
    <submittedName>
        <fullName evidence="5">Coiled-coil domain-containing protein 6</fullName>
    </submittedName>
</protein>
<dbReference type="OrthoDB" id="5583482at2759"/>
<organism evidence="5">
    <name type="scientific">Gongylonema pulchrum</name>
    <dbReference type="NCBI Taxonomy" id="637853"/>
    <lineage>
        <taxon>Eukaryota</taxon>
        <taxon>Metazoa</taxon>
        <taxon>Ecdysozoa</taxon>
        <taxon>Nematoda</taxon>
        <taxon>Chromadorea</taxon>
        <taxon>Rhabditida</taxon>
        <taxon>Spirurina</taxon>
        <taxon>Spiruromorpha</taxon>
        <taxon>Spiruroidea</taxon>
        <taxon>Gongylonematidae</taxon>
        <taxon>Gongylonema</taxon>
    </lineage>
</organism>
<dbReference type="GO" id="GO:0099518">
    <property type="term" value="P:vesicle cytoskeletal trafficking"/>
    <property type="evidence" value="ECO:0007669"/>
    <property type="project" value="TreeGrafter"/>
</dbReference>
<evidence type="ECO:0000313" key="3">
    <source>
        <dbReference type="EMBL" id="VDK28530.1"/>
    </source>
</evidence>
<feature type="coiled-coil region" evidence="1">
    <location>
        <begin position="278"/>
        <end position="312"/>
    </location>
</feature>
<dbReference type="AlphaFoldDB" id="A0A183CW48"/>
<reference evidence="3 4" key="2">
    <citation type="submission" date="2018-11" db="EMBL/GenBank/DDBJ databases">
        <authorList>
            <consortium name="Pathogen Informatics"/>
        </authorList>
    </citation>
    <scope>NUCLEOTIDE SEQUENCE [LARGE SCALE GENOMIC DNA]</scope>
</reference>
<dbReference type="GO" id="GO:0031267">
    <property type="term" value="F:small GTPase binding"/>
    <property type="evidence" value="ECO:0007669"/>
    <property type="project" value="TreeGrafter"/>
</dbReference>
<dbReference type="InterPro" id="IPR038830">
    <property type="entry name" value="CCDC186"/>
</dbReference>
<keyword evidence="1" id="KW-0175">Coiled coil</keyword>
<feature type="compositionally biased region" description="Pro residues" evidence="2">
    <location>
        <begin position="243"/>
        <end position="252"/>
    </location>
</feature>
<dbReference type="PANTHER" id="PTHR18911:SF5">
    <property type="entry name" value="COILED-COIL DOMAIN-CONTAINING PROTEIN 186"/>
    <property type="match status" value="1"/>
</dbReference>
<dbReference type="EMBL" id="UYRT01000663">
    <property type="protein sequence ID" value="VDK28530.1"/>
    <property type="molecule type" value="Genomic_DNA"/>
</dbReference>
<evidence type="ECO:0000256" key="2">
    <source>
        <dbReference type="SAM" id="MobiDB-lite"/>
    </source>
</evidence>
<sequence>MHANDELRADYCDLSEKLALARKTHEDDLEKLRYLEQIQAQVKSSLNRAKIAEKAAAEAKADRDQAELEAAECRKQAERMLEITNHLTDKNSSLTSQQEMLETKNLELAKQVKTLESSLSTYEGRTMELEGELHLLKIDNDVKVGMLKQQIIDSNTKEKELNLVISELRGELEVVKKKNASTLKELRAELQYLRKLQLQNSNPSPPTAVVEDTLPPSAHCSEIYVSCRSGASSVASSGDLPTNPAPPPPPPTRIDIRHGEPQQSTIISLPTDETSHAHQQMVEKIVKLQRQLARRQDKIEFLEEHVRQCTQELLKKTK</sequence>
<accession>A0A183CW48</accession>
<feature type="coiled-coil region" evidence="1">
    <location>
        <begin position="35"/>
        <end position="83"/>
    </location>
</feature>
<proteinExistence type="predicted"/>
<evidence type="ECO:0000313" key="4">
    <source>
        <dbReference type="Proteomes" id="UP000271098"/>
    </source>
</evidence>
<evidence type="ECO:0000313" key="5">
    <source>
        <dbReference type="WBParaSite" id="GPUH_0000068901-mRNA-1"/>
    </source>
</evidence>
<reference evidence="5" key="1">
    <citation type="submission" date="2016-06" db="UniProtKB">
        <authorList>
            <consortium name="WormBaseParasite"/>
        </authorList>
    </citation>
    <scope>IDENTIFICATION</scope>
</reference>
<feature type="region of interest" description="Disordered" evidence="2">
    <location>
        <begin position="234"/>
        <end position="257"/>
    </location>
</feature>
<dbReference type="PANTHER" id="PTHR18911">
    <property type="entry name" value="CTCL TUMOR ANTIGEN HD-CL-01"/>
    <property type="match status" value="1"/>
</dbReference>
<gene>
    <name evidence="3" type="ORF">GPUH_LOCUS689</name>
</gene>
<dbReference type="GO" id="GO:0005802">
    <property type="term" value="C:trans-Golgi network"/>
    <property type="evidence" value="ECO:0007669"/>
    <property type="project" value="TreeGrafter"/>
</dbReference>